<dbReference type="InterPro" id="IPR058248">
    <property type="entry name" value="Lxx211020-like"/>
</dbReference>
<protein>
    <submittedName>
        <fullName evidence="1">Copper chaperone PCu(A)C</fullName>
    </submittedName>
</protein>
<dbReference type="Gene3D" id="2.60.40.1890">
    <property type="entry name" value="PCu(A)C copper chaperone"/>
    <property type="match status" value="1"/>
</dbReference>
<gene>
    <name evidence="1" type="ORF">RNB18_36745</name>
</gene>
<dbReference type="RefSeq" id="WP_311718415.1">
    <property type="nucleotide sequence ID" value="NZ_JAVREZ010000016.1"/>
</dbReference>
<keyword evidence="2" id="KW-1185">Reference proteome</keyword>
<accession>A0ABU2VJ79</accession>
<dbReference type="Pfam" id="PF04314">
    <property type="entry name" value="PCuAC"/>
    <property type="match status" value="1"/>
</dbReference>
<name>A0ABU2VJ79_9ACTN</name>
<dbReference type="SUPFAM" id="SSF110087">
    <property type="entry name" value="DR1885-like metal-binding protein"/>
    <property type="match status" value="1"/>
</dbReference>
<evidence type="ECO:0000313" key="1">
    <source>
        <dbReference type="EMBL" id="MDT0485645.1"/>
    </source>
</evidence>
<comment type="caution">
    <text evidence="1">The sequence shown here is derived from an EMBL/GenBank/DDBJ whole genome shotgun (WGS) entry which is preliminary data.</text>
</comment>
<dbReference type="Proteomes" id="UP001183824">
    <property type="component" value="Unassembled WGS sequence"/>
</dbReference>
<dbReference type="InterPro" id="IPR007410">
    <property type="entry name" value="LpqE-like"/>
</dbReference>
<dbReference type="PANTHER" id="PTHR36302">
    <property type="entry name" value="BLR7088 PROTEIN"/>
    <property type="match status" value="1"/>
</dbReference>
<dbReference type="PANTHER" id="PTHR36302:SF1">
    <property type="entry name" value="COPPER CHAPERONE PCU(A)C"/>
    <property type="match status" value="1"/>
</dbReference>
<sequence length="170" mass="17914">MTTTTEGSAPSWRSRTIGALRTAVLPVVACTATLSLLTVYTATGAAGDPPARINVSNGRIFVPLNSASTAAFFDIANTGAAADELESVSSPSLRVTMLGRNVSKNGIGRMEPIDSLPVPARSEVRMTPFTLDVMVLDPPQLSVGNKISVDLWFRKSGRITVEAVAVPAQW</sequence>
<organism evidence="1 2">
    <name type="scientific">Streptomyces doebereineriae</name>
    <dbReference type="NCBI Taxonomy" id="3075528"/>
    <lineage>
        <taxon>Bacteria</taxon>
        <taxon>Bacillati</taxon>
        <taxon>Actinomycetota</taxon>
        <taxon>Actinomycetes</taxon>
        <taxon>Kitasatosporales</taxon>
        <taxon>Streptomycetaceae</taxon>
        <taxon>Streptomyces</taxon>
    </lineage>
</organism>
<proteinExistence type="predicted"/>
<reference evidence="2" key="1">
    <citation type="submission" date="2023-07" db="EMBL/GenBank/DDBJ databases">
        <title>30 novel species of actinomycetes from the DSMZ collection.</title>
        <authorList>
            <person name="Nouioui I."/>
        </authorList>
    </citation>
    <scope>NUCLEOTIDE SEQUENCE [LARGE SCALE GENOMIC DNA]</scope>
    <source>
        <strain evidence="2">DSM 41640</strain>
    </source>
</reference>
<dbReference type="EMBL" id="JAVREZ010000016">
    <property type="protein sequence ID" value="MDT0485645.1"/>
    <property type="molecule type" value="Genomic_DNA"/>
</dbReference>
<evidence type="ECO:0000313" key="2">
    <source>
        <dbReference type="Proteomes" id="UP001183824"/>
    </source>
</evidence>
<dbReference type="InterPro" id="IPR036182">
    <property type="entry name" value="PCuAC_sf"/>
</dbReference>